<keyword evidence="3" id="KW-1185">Reference proteome</keyword>
<dbReference type="KEGG" id="mvc:MSVAZ_1405"/>
<dbReference type="SUPFAM" id="SSF52402">
    <property type="entry name" value="Adenine nucleotide alpha hydrolases-like"/>
    <property type="match status" value="1"/>
</dbReference>
<dbReference type="PIRSF" id="PIRSF006661">
    <property type="entry name" value="PP-lp_UCP006661"/>
    <property type="match status" value="1"/>
</dbReference>
<dbReference type="EMBL" id="CP009520">
    <property type="protein sequence ID" value="AKB43674.1"/>
    <property type="molecule type" value="Genomic_DNA"/>
</dbReference>
<dbReference type="AlphaFoldDB" id="A0A0E3Q4Y0"/>
<evidence type="ECO:0000313" key="3">
    <source>
        <dbReference type="Proteomes" id="UP000033096"/>
    </source>
</evidence>
<reference evidence="2 3" key="1">
    <citation type="submission" date="2014-07" db="EMBL/GenBank/DDBJ databases">
        <title>Methanogenic archaea and the global carbon cycle.</title>
        <authorList>
            <person name="Henriksen J.R."/>
            <person name="Luke J."/>
            <person name="Reinhart S."/>
            <person name="Benedict M.N."/>
            <person name="Youngblut N.D."/>
            <person name="Metcalf M.E."/>
            <person name="Whitaker R.J."/>
            <person name="Metcalf W.W."/>
        </authorList>
    </citation>
    <scope>NUCLEOTIDE SEQUENCE [LARGE SCALE GENOMIC DNA]</scope>
    <source>
        <strain evidence="2 3">Z-761</strain>
    </source>
</reference>
<feature type="domain" description="NAD/GMP synthase" evidence="1">
    <location>
        <begin position="40"/>
        <end position="102"/>
    </location>
</feature>
<dbReference type="NCBIfam" id="TIGR00268">
    <property type="entry name" value="ATP-dependent sacrificial sulfur transferase LarE"/>
    <property type="match status" value="1"/>
</dbReference>
<name>A0A0E3Q4Y0_9EURY</name>
<accession>A0A0E3Q4Y0</accession>
<dbReference type="STRING" id="1434123.MSVAZ_1405"/>
<dbReference type="CDD" id="cd01990">
    <property type="entry name" value="LarE-like"/>
    <property type="match status" value="1"/>
</dbReference>
<dbReference type="InterPro" id="IPR014729">
    <property type="entry name" value="Rossmann-like_a/b/a_fold"/>
</dbReference>
<dbReference type="InterPro" id="IPR005232">
    <property type="entry name" value="LarE"/>
</dbReference>
<protein>
    <submittedName>
        <fullName evidence="2">ATP-utilizing enzymes of the PP-loop superfamily</fullName>
    </submittedName>
</protein>
<proteinExistence type="predicted"/>
<dbReference type="Pfam" id="PF02540">
    <property type="entry name" value="NAD_synthase"/>
    <property type="match status" value="1"/>
</dbReference>
<dbReference type="InterPro" id="IPR052188">
    <property type="entry name" value="Ni-pincer_cofactor_biosynth"/>
</dbReference>
<dbReference type="PATRIC" id="fig|1434123.4.peg.1671"/>
<organism evidence="2 3">
    <name type="scientific">Methanosarcina vacuolata Z-761</name>
    <dbReference type="NCBI Taxonomy" id="1434123"/>
    <lineage>
        <taxon>Archaea</taxon>
        <taxon>Methanobacteriati</taxon>
        <taxon>Methanobacteriota</taxon>
        <taxon>Stenosarchaea group</taxon>
        <taxon>Methanomicrobia</taxon>
        <taxon>Methanosarcinales</taxon>
        <taxon>Methanosarcinaceae</taxon>
        <taxon>Methanosarcina</taxon>
    </lineage>
</organism>
<dbReference type="PANTHER" id="PTHR43169:SF2">
    <property type="entry name" value="NAD_GMP SYNTHASE DOMAIN-CONTAINING PROTEIN"/>
    <property type="match status" value="1"/>
</dbReference>
<dbReference type="Proteomes" id="UP000033096">
    <property type="component" value="Chromosome"/>
</dbReference>
<dbReference type="HOGENOM" id="CLU_061181_2_0_2"/>
<evidence type="ECO:0000259" key="1">
    <source>
        <dbReference type="Pfam" id="PF02540"/>
    </source>
</evidence>
<evidence type="ECO:0000313" key="2">
    <source>
        <dbReference type="EMBL" id="AKB43674.1"/>
    </source>
</evidence>
<dbReference type="Gene3D" id="3.40.50.620">
    <property type="entry name" value="HUPs"/>
    <property type="match status" value="1"/>
</dbReference>
<dbReference type="PANTHER" id="PTHR43169">
    <property type="entry name" value="EXSB FAMILY PROTEIN"/>
    <property type="match status" value="1"/>
</dbReference>
<dbReference type="GO" id="GO:0016783">
    <property type="term" value="F:sulfurtransferase activity"/>
    <property type="evidence" value="ECO:0007669"/>
    <property type="project" value="InterPro"/>
</dbReference>
<dbReference type="GO" id="GO:0006163">
    <property type="term" value="P:purine nucleotide metabolic process"/>
    <property type="evidence" value="ECO:0007669"/>
    <property type="project" value="UniProtKB-ARBA"/>
</dbReference>
<gene>
    <name evidence="2" type="ORF">MSVAZ_1405</name>
</gene>
<sequence length="289" mass="32368">MNVLGKFNVSGTVKKMNIKGRYSSMEKENVQDALLKELAGLECLLVSYSGGIDSTLLALLAQKVLQDKVKCILFDAPLVPRRAVKEAEENAQKFGISCSIIPFPIMENEKFRKNSPNRCYICKKQSARILKDQAEKLGISKIADGINASDLNEYRPGLQASNEEGILHPFLSLGIQKKQIRQLAQDCDCEFWNKPSSSCLASRIPYGEEITVEKLQTIENAENSLHDLGFSNLRVRLHGKIARIELVPEELEKAINMRARILEVLQDCGFSYITLDIKGYRSGSMDEVL</sequence>
<dbReference type="InterPro" id="IPR022310">
    <property type="entry name" value="NAD/GMP_synthase"/>
</dbReference>